<accession>A0ABY6JLV0</accession>
<name>A0ABY6JLV0_9ENTR</name>
<dbReference type="EMBL" id="CP074352">
    <property type="protein sequence ID" value="UYU33816.1"/>
    <property type="molecule type" value="Genomic_DNA"/>
</dbReference>
<proteinExistence type="predicted"/>
<dbReference type="Proteomes" id="UP001156318">
    <property type="component" value="Chromosome"/>
</dbReference>
<evidence type="ECO:0000313" key="2">
    <source>
        <dbReference type="Proteomes" id="UP001156318"/>
    </source>
</evidence>
<sequence>MPEEALAAVGYAVSQLIRAGKPVHMHDITARLHELVEQTTDETQKRSLLHAVRIIAAKMN</sequence>
<evidence type="ECO:0000313" key="1">
    <source>
        <dbReference type="EMBL" id="UYU33816.1"/>
    </source>
</evidence>
<keyword evidence="2" id="KW-1185">Reference proteome</keyword>
<reference evidence="1 2" key="1">
    <citation type="submission" date="2021-05" db="EMBL/GenBank/DDBJ databases">
        <title>Isolation, identification, and the growth promoting effects of Pantoea dispersa strain YSD J2 from the aboveground leaves of Cyperus esculentus L.Var. Sativus.</title>
        <authorList>
            <person name="Wang S."/>
            <person name="Tang X.M."/>
            <person name="Huang Y.N."/>
        </authorList>
    </citation>
    <scope>NUCLEOTIDE SEQUENCE [LARGE SCALE GENOMIC DNA]</scope>
    <source>
        <strain evidence="2">YSD YN2</strain>
    </source>
</reference>
<gene>
    <name evidence="1" type="ORF">KFZ77_08170</name>
</gene>
<evidence type="ECO:0008006" key="3">
    <source>
        <dbReference type="Google" id="ProtNLM"/>
    </source>
</evidence>
<protein>
    <recommendedName>
        <fullName evidence="3">Fumarate hydratase</fullName>
    </recommendedName>
</protein>
<organism evidence="1 2">
    <name type="scientific">Siccibacter colletis</name>
    <dbReference type="NCBI Taxonomy" id="1505757"/>
    <lineage>
        <taxon>Bacteria</taxon>
        <taxon>Pseudomonadati</taxon>
        <taxon>Pseudomonadota</taxon>
        <taxon>Gammaproteobacteria</taxon>
        <taxon>Enterobacterales</taxon>
        <taxon>Enterobacteriaceae</taxon>
        <taxon>Siccibacter</taxon>
    </lineage>
</organism>